<dbReference type="SUPFAM" id="SSF103256">
    <property type="entry name" value="Hypothetical protein TM0160"/>
    <property type="match status" value="1"/>
</dbReference>
<evidence type="ECO:0000259" key="2">
    <source>
        <dbReference type="PROSITE" id="PS51658"/>
    </source>
</evidence>
<evidence type="ECO:0000313" key="3">
    <source>
        <dbReference type="EMBL" id="HGS88348.1"/>
    </source>
</evidence>
<dbReference type="InterPro" id="IPR036104">
    <property type="entry name" value="BFN_sf"/>
</dbReference>
<feature type="domain" description="BFN" evidence="2">
    <location>
        <begin position="4"/>
        <end position="135"/>
    </location>
</feature>
<comment type="caution">
    <text evidence="3">The sequence shown here is derived from an EMBL/GenBank/DDBJ whole genome shotgun (WGS) entry which is preliminary data.</text>
</comment>
<dbReference type="Pfam" id="PF02577">
    <property type="entry name" value="BFN_dom"/>
    <property type="match status" value="1"/>
</dbReference>
<dbReference type="PROSITE" id="PS51658">
    <property type="entry name" value="BFN"/>
    <property type="match status" value="1"/>
</dbReference>
<dbReference type="PANTHER" id="PTHR15160:SF1">
    <property type="entry name" value="VON HIPPEL-LINDAU DISEASE TUMOR SUPPRESSOR"/>
    <property type="match status" value="1"/>
</dbReference>
<protein>
    <submittedName>
        <fullName evidence="3">Bifunctional nuclease family protein</fullName>
    </submittedName>
</protein>
<dbReference type="GO" id="GO:0004518">
    <property type="term" value="F:nuclease activity"/>
    <property type="evidence" value="ECO:0007669"/>
    <property type="project" value="InterPro"/>
</dbReference>
<dbReference type="InterPro" id="IPR003729">
    <property type="entry name" value="Bi_nuclease_dom"/>
</dbReference>
<dbReference type="PANTHER" id="PTHR15160">
    <property type="entry name" value="VON HIPPEL-LINDAU PROTEIN"/>
    <property type="match status" value="1"/>
</dbReference>
<feature type="region of interest" description="Disordered" evidence="1">
    <location>
        <begin position="175"/>
        <end position="202"/>
    </location>
</feature>
<dbReference type="AlphaFoldDB" id="A0A7C4Q3Y2"/>
<feature type="region of interest" description="Disordered" evidence="1">
    <location>
        <begin position="134"/>
        <end position="159"/>
    </location>
</feature>
<evidence type="ECO:0000256" key="1">
    <source>
        <dbReference type="SAM" id="MobiDB-lite"/>
    </source>
</evidence>
<proteinExistence type="predicted"/>
<sequence length="202" mass="22615">MARMVEVVIDSVRVSLTNQQRIVVLREINAERYLPIWIGPYEAEAITIALQEIEVARPQTHDLLKNLLATFNARLVRVEVVALKDDVFFGNLVVEYNGHLVEIDSRPSDALALAVRAHVPILVAREVMETAGIVPERDLQAPETSTAEPSGAPVEEDDLSEERLSVFEDFLQNLKIDDLNEDQDEEDKDKPDPDPDSPKPGK</sequence>
<feature type="compositionally biased region" description="Basic and acidic residues" evidence="1">
    <location>
        <begin position="188"/>
        <end position="202"/>
    </location>
</feature>
<organism evidence="3">
    <name type="scientific">Bellilinea caldifistulae</name>
    <dbReference type="NCBI Taxonomy" id="360411"/>
    <lineage>
        <taxon>Bacteria</taxon>
        <taxon>Bacillati</taxon>
        <taxon>Chloroflexota</taxon>
        <taxon>Anaerolineae</taxon>
        <taxon>Anaerolineales</taxon>
        <taxon>Anaerolineaceae</taxon>
        <taxon>Bellilinea</taxon>
    </lineage>
</organism>
<reference evidence="3" key="1">
    <citation type="journal article" date="2020" name="mSystems">
        <title>Genome- and Community-Level Interaction Insights into Carbon Utilization and Element Cycling Functions of Hydrothermarchaeota in Hydrothermal Sediment.</title>
        <authorList>
            <person name="Zhou Z."/>
            <person name="Liu Y."/>
            <person name="Xu W."/>
            <person name="Pan J."/>
            <person name="Luo Z.H."/>
            <person name="Li M."/>
        </authorList>
    </citation>
    <scope>NUCLEOTIDE SEQUENCE [LARGE SCALE GENOMIC DNA]</scope>
    <source>
        <strain evidence="3">SpSt-556</strain>
    </source>
</reference>
<name>A0A7C4Q3Y2_9CHLR</name>
<accession>A0A7C4Q3Y2</accession>
<dbReference type="EMBL" id="DSXR01000124">
    <property type="protein sequence ID" value="HGS88348.1"/>
    <property type="molecule type" value="Genomic_DNA"/>
</dbReference>
<gene>
    <name evidence="3" type="ORF">ENT17_12145</name>
</gene>
<dbReference type="Gene3D" id="3.10.690.10">
    <property type="entry name" value="Bifunctional nuclease domain"/>
    <property type="match status" value="1"/>
</dbReference>